<comment type="caution">
    <text evidence="1">The sequence shown here is derived from an EMBL/GenBank/DDBJ whole genome shotgun (WGS) entry which is preliminary data.</text>
</comment>
<name>A0AAD5GNX7_AMBAR</name>
<sequence>MIDLPYKQKKRRYDGVTYLKYLYSLRALEDIRITKKLGILESHENQQMKGSHYMALQRNCRV</sequence>
<proteinExistence type="predicted"/>
<accession>A0AAD5GNX7</accession>
<reference evidence="1" key="1">
    <citation type="submission" date="2022-06" db="EMBL/GenBank/DDBJ databases">
        <title>Uncovering the hologenomic basis of an extraordinary plant invasion.</title>
        <authorList>
            <person name="Bieker V.C."/>
            <person name="Martin M.D."/>
            <person name="Gilbert T."/>
            <person name="Hodgins K."/>
            <person name="Battlay P."/>
            <person name="Petersen B."/>
            <person name="Wilson J."/>
        </authorList>
    </citation>
    <scope>NUCLEOTIDE SEQUENCE</scope>
    <source>
        <strain evidence="1">AA19_3_7</strain>
        <tissue evidence="1">Leaf</tissue>
    </source>
</reference>
<gene>
    <name evidence="1" type="ORF">M8C21_031263</name>
</gene>
<dbReference type="AlphaFoldDB" id="A0AAD5GNX7"/>
<dbReference type="Proteomes" id="UP001206925">
    <property type="component" value="Unassembled WGS sequence"/>
</dbReference>
<keyword evidence="2" id="KW-1185">Reference proteome</keyword>
<evidence type="ECO:0000313" key="1">
    <source>
        <dbReference type="EMBL" id="KAI7746623.1"/>
    </source>
</evidence>
<organism evidence="1 2">
    <name type="scientific">Ambrosia artemisiifolia</name>
    <name type="common">Common ragweed</name>
    <dbReference type="NCBI Taxonomy" id="4212"/>
    <lineage>
        <taxon>Eukaryota</taxon>
        <taxon>Viridiplantae</taxon>
        <taxon>Streptophyta</taxon>
        <taxon>Embryophyta</taxon>
        <taxon>Tracheophyta</taxon>
        <taxon>Spermatophyta</taxon>
        <taxon>Magnoliopsida</taxon>
        <taxon>eudicotyledons</taxon>
        <taxon>Gunneridae</taxon>
        <taxon>Pentapetalae</taxon>
        <taxon>asterids</taxon>
        <taxon>campanulids</taxon>
        <taxon>Asterales</taxon>
        <taxon>Asteraceae</taxon>
        <taxon>Asteroideae</taxon>
        <taxon>Heliantheae alliance</taxon>
        <taxon>Heliantheae</taxon>
        <taxon>Ambrosia</taxon>
    </lineage>
</organism>
<dbReference type="EMBL" id="JAMZMK010006932">
    <property type="protein sequence ID" value="KAI7746623.1"/>
    <property type="molecule type" value="Genomic_DNA"/>
</dbReference>
<protein>
    <submittedName>
        <fullName evidence="1">Uncharacterized protein</fullName>
    </submittedName>
</protein>
<evidence type="ECO:0000313" key="2">
    <source>
        <dbReference type="Proteomes" id="UP001206925"/>
    </source>
</evidence>